<feature type="domain" description="4Fe-4S ferredoxin-type" evidence="4">
    <location>
        <begin position="185"/>
        <end position="214"/>
    </location>
</feature>
<keyword evidence="1" id="KW-0479">Metal-binding</keyword>
<organism evidence="5 6">
    <name type="scientific">Candidatus Coproplasma stercoripullorum</name>
    <dbReference type="NCBI Taxonomy" id="2840751"/>
    <lineage>
        <taxon>Bacteria</taxon>
        <taxon>Bacillati</taxon>
        <taxon>Bacillota</taxon>
        <taxon>Clostridia</taxon>
        <taxon>Eubacteriales</taxon>
        <taxon>Candidatus Coproplasma</taxon>
    </lineage>
</organism>
<accession>A0A9D1AH18</accession>
<dbReference type="InterPro" id="IPR026816">
    <property type="entry name" value="Flavodoxin_dom"/>
</dbReference>
<dbReference type="InterPro" id="IPR017900">
    <property type="entry name" value="4Fe4S_Fe_S_CS"/>
</dbReference>
<feature type="domain" description="4Fe-4S ferredoxin-type" evidence="4">
    <location>
        <begin position="222"/>
        <end position="242"/>
    </location>
</feature>
<dbReference type="Pfam" id="PF13237">
    <property type="entry name" value="Fer4_10"/>
    <property type="match status" value="1"/>
</dbReference>
<proteinExistence type="predicted"/>
<dbReference type="AlphaFoldDB" id="A0A9D1AH18"/>
<dbReference type="GO" id="GO:0046872">
    <property type="term" value="F:metal ion binding"/>
    <property type="evidence" value="ECO:0007669"/>
    <property type="project" value="UniProtKB-KW"/>
</dbReference>
<protein>
    <submittedName>
        <fullName evidence="5">EFR1 family ferrodoxin</fullName>
    </submittedName>
</protein>
<dbReference type="PROSITE" id="PS00198">
    <property type="entry name" value="4FE4S_FER_1"/>
    <property type="match status" value="1"/>
</dbReference>
<evidence type="ECO:0000256" key="2">
    <source>
        <dbReference type="ARBA" id="ARBA00023004"/>
    </source>
</evidence>
<dbReference type="Proteomes" id="UP000824179">
    <property type="component" value="Unassembled WGS sequence"/>
</dbReference>
<dbReference type="SUPFAM" id="SSF54862">
    <property type="entry name" value="4Fe-4S ferredoxins"/>
    <property type="match status" value="1"/>
</dbReference>
<dbReference type="EMBL" id="DVHB01000027">
    <property type="protein sequence ID" value="HIR39011.1"/>
    <property type="molecule type" value="Genomic_DNA"/>
</dbReference>
<dbReference type="SUPFAM" id="SSF52218">
    <property type="entry name" value="Flavoproteins"/>
    <property type="match status" value="1"/>
</dbReference>
<sequence>MRAVFNVFSGTGNTHKICRAIMREWQNCGAECKYVNIEKDCEVRDPNEFDRIVIGYPVHAFNAPQIVFDFIKRLPECSGTRLVYLVKTSGEPLKFNDGSCAHVYDMLKRKGYAVAGEYHYVMPYNMIFRHSDGMAARMWQAAERRIPVEAAEMFAGKVTPLRNGPLKRVVPFIFRIEHPAMPLIGRGYRVTEACTGCGKCARGCPQKNITMAGGRPVFGKHCIGCVKCSFYCPVGAIEIGILNGWRVNGEYDFSGEPAKDDEVCRYCRKSYLKYFKEAEKLPLPQEQSERGGD</sequence>
<dbReference type="InterPro" id="IPR047964">
    <property type="entry name" value="EFR1-like"/>
</dbReference>
<dbReference type="GO" id="GO:0051536">
    <property type="term" value="F:iron-sulfur cluster binding"/>
    <property type="evidence" value="ECO:0007669"/>
    <property type="project" value="UniProtKB-KW"/>
</dbReference>
<keyword evidence="3" id="KW-0411">Iron-sulfur</keyword>
<dbReference type="Pfam" id="PF12724">
    <property type="entry name" value="Flavodoxin_5"/>
    <property type="match status" value="1"/>
</dbReference>
<reference evidence="5" key="2">
    <citation type="journal article" date="2021" name="PeerJ">
        <title>Extensive microbial diversity within the chicken gut microbiome revealed by metagenomics and culture.</title>
        <authorList>
            <person name="Gilroy R."/>
            <person name="Ravi A."/>
            <person name="Getino M."/>
            <person name="Pursley I."/>
            <person name="Horton D.L."/>
            <person name="Alikhan N.F."/>
            <person name="Baker D."/>
            <person name="Gharbi K."/>
            <person name="Hall N."/>
            <person name="Watson M."/>
            <person name="Adriaenssens E.M."/>
            <person name="Foster-Nyarko E."/>
            <person name="Jarju S."/>
            <person name="Secka A."/>
            <person name="Antonio M."/>
            <person name="Oren A."/>
            <person name="Chaudhuri R.R."/>
            <person name="La Ragione R."/>
            <person name="Hildebrand F."/>
            <person name="Pallen M.J."/>
        </authorList>
    </citation>
    <scope>NUCLEOTIDE SEQUENCE</scope>
    <source>
        <strain evidence="5">ChiW25-3613</strain>
    </source>
</reference>
<evidence type="ECO:0000256" key="1">
    <source>
        <dbReference type="ARBA" id="ARBA00022723"/>
    </source>
</evidence>
<dbReference type="InterPro" id="IPR017896">
    <property type="entry name" value="4Fe4S_Fe-S-bd"/>
</dbReference>
<comment type="caution">
    <text evidence="5">The sequence shown here is derived from an EMBL/GenBank/DDBJ whole genome shotgun (WGS) entry which is preliminary data.</text>
</comment>
<dbReference type="InterPro" id="IPR029039">
    <property type="entry name" value="Flavoprotein-like_sf"/>
</dbReference>
<dbReference type="Gene3D" id="3.40.50.360">
    <property type="match status" value="1"/>
</dbReference>
<gene>
    <name evidence="5" type="ORF">IAB90_01380</name>
</gene>
<evidence type="ECO:0000313" key="5">
    <source>
        <dbReference type="EMBL" id="HIR39011.1"/>
    </source>
</evidence>
<name>A0A9D1AH18_9FIRM</name>
<evidence type="ECO:0000313" key="6">
    <source>
        <dbReference type="Proteomes" id="UP000824179"/>
    </source>
</evidence>
<evidence type="ECO:0000256" key="3">
    <source>
        <dbReference type="ARBA" id="ARBA00023014"/>
    </source>
</evidence>
<dbReference type="PROSITE" id="PS51379">
    <property type="entry name" value="4FE4S_FER_2"/>
    <property type="match status" value="2"/>
</dbReference>
<dbReference type="NCBIfam" id="NF038196">
    <property type="entry name" value="ferrodoxin_EFR1"/>
    <property type="match status" value="1"/>
</dbReference>
<reference evidence="5" key="1">
    <citation type="submission" date="2020-10" db="EMBL/GenBank/DDBJ databases">
        <authorList>
            <person name="Gilroy R."/>
        </authorList>
    </citation>
    <scope>NUCLEOTIDE SEQUENCE</scope>
    <source>
        <strain evidence="5">ChiW25-3613</strain>
    </source>
</reference>
<dbReference type="Gene3D" id="3.30.70.20">
    <property type="match status" value="1"/>
</dbReference>
<keyword evidence="2" id="KW-0408">Iron</keyword>
<evidence type="ECO:0000259" key="4">
    <source>
        <dbReference type="PROSITE" id="PS51379"/>
    </source>
</evidence>